<accession>A0A078KVF2</accession>
<dbReference type="KEGG" id="ccel:CCDG5_2043"/>
<dbReference type="EMBL" id="LM995447">
    <property type="protein sequence ID" value="CDZ25134.1"/>
    <property type="molecule type" value="Genomic_DNA"/>
</dbReference>
<evidence type="ECO:0000313" key="2">
    <source>
        <dbReference type="Proteomes" id="UP000032431"/>
    </source>
</evidence>
<dbReference type="Proteomes" id="UP000032431">
    <property type="component" value="Chromosome I"/>
</dbReference>
<reference evidence="2" key="1">
    <citation type="submission" date="2014-07" db="EMBL/GenBank/DDBJ databases">
        <authorList>
            <person name="Wibberg D."/>
        </authorList>
    </citation>
    <scope>NUCLEOTIDE SEQUENCE [LARGE SCALE GENOMIC DNA]</scope>
    <source>
        <strain evidence="2">DG5</strain>
    </source>
</reference>
<dbReference type="AlphaFoldDB" id="A0A078KVF2"/>
<sequence length="371" mass="40996">MQSSEATLTGESVSLDNQKKSKAAHYFMSAHTPSGFVSKFGQLYNAAAGWKAYILKSAPGVAATLLPKAGKRLEESNIAVEYIHCVSDPNGVNALVLPQLKICIIDGLPPHCIKPEFPGVVETEITLFDMDDEKLCANRAKILQFAARAAAQYDRAYRFISAAASLQSDCFRIAKEYFDTEAVEKYAAGLAKRIFPSKEGTGIDIPRYLSGITANGEIFFYNENTASYNRVYAIVDDYGIGRLLISLLSERAKAAGYDVIICACPITGAPEHLLIPELAIAFITSNNFHKAEGRPCRHINIRRFLDCDSLRLKKARIGFNRRAARELYNQAILLLQEAKADDDIIRECYAPCVDLERAQSKLDELINKIIG</sequence>
<dbReference type="STRING" id="29343.CCDG5_2043"/>
<name>A0A078KVF2_9FIRM</name>
<dbReference type="HOGENOM" id="CLU_063820_0_0_9"/>
<dbReference type="OrthoDB" id="9781752at2"/>
<protein>
    <submittedName>
        <fullName evidence="1">Uncharacterized protein</fullName>
    </submittedName>
</protein>
<dbReference type="PATRIC" id="fig|29343.3.peg.2168"/>
<organism evidence="1 2">
    <name type="scientific">[Clostridium] cellulosi</name>
    <dbReference type="NCBI Taxonomy" id="29343"/>
    <lineage>
        <taxon>Bacteria</taxon>
        <taxon>Bacillati</taxon>
        <taxon>Bacillota</taxon>
        <taxon>Clostridia</taxon>
        <taxon>Eubacteriales</taxon>
        <taxon>Oscillospiraceae</taxon>
        <taxon>Oscillospiraceae incertae sedis</taxon>
    </lineage>
</organism>
<proteinExistence type="predicted"/>
<keyword evidence="2" id="KW-1185">Reference proteome</keyword>
<evidence type="ECO:0000313" key="1">
    <source>
        <dbReference type="EMBL" id="CDZ25134.1"/>
    </source>
</evidence>
<gene>
    <name evidence="1" type="ORF">CCDG5_2043</name>
</gene>